<dbReference type="InterPro" id="IPR058240">
    <property type="entry name" value="rSAM_sf"/>
</dbReference>
<dbReference type="HAMAP" id="MF_01225_B">
    <property type="entry name" value="MoaA_B"/>
    <property type="match status" value="1"/>
</dbReference>
<gene>
    <name evidence="12 14" type="primary">moaA</name>
    <name evidence="14" type="ORF">C4N18_13995</name>
</gene>
<sequence>MIDKIGREIEYLRLSVTDRCNLRCQYCMSERNMNFLPKEELLTVEEIKRIVTIFSKIGIKKIRLTGGEPLVRKNFTEILENLHSIKNIEEISMTTNGLLLEENFDSLVKNGVKKINISLDTLNPVLYSEITRGGSFNQVIKNIFKALDIGMERIKLNIVLIKGKNDNEIMDFVKFSEKYPIDIRFIELMPIGEGNNFISMSNDEVIEIIKKERTLFPVEEKIGSGPAKYFKSPFSKGKIGFITPLSHNFCDKCNRIRLTPDGFLKLCLHWNKGIDLKNIIRNKATDEELEKIIFNAIYNKPEHHSMNKNIEENSIDKRKMNQIGG</sequence>
<keyword evidence="2 12" id="KW-0004">4Fe-4S</keyword>
<evidence type="ECO:0000256" key="9">
    <source>
        <dbReference type="ARBA" id="ARBA00023150"/>
    </source>
</evidence>
<reference evidence="15" key="1">
    <citation type="journal article" date="2018" name="MSphere">
        <title>Fusobacterium Genomics Using MinION and Illumina Sequencing Enables Genome Completion and Correction.</title>
        <authorList>
            <person name="Todd S.M."/>
            <person name="Settlage R.E."/>
            <person name="Lahmers K.K."/>
            <person name="Slade D.J."/>
        </authorList>
    </citation>
    <scope>NUCLEOTIDE SEQUENCE [LARGE SCALE GENOMIC DNA]</scope>
    <source>
        <strain evidence="15">ATCC 27725</strain>
    </source>
</reference>
<dbReference type="SUPFAM" id="SSF102114">
    <property type="entry name" value="Radical SAM enzymes"/>
    <property type="match status" value="1"/>
</dbReference>
<feature type="binding site" evidence="12">
    <location>
        <position position="94"/>
    </location>
    <ligand>
        <name>GTP</name>
        <dbReference type="ChEBI" id="CHEBI:37565"/>
    </ligand>
</feature>
<feature type="binding site" evidence="12">
    <location>
        <position position="155"/>
    </location>
    <ligand>
        <name>GTP</name>
        <dbReference type="ChEBI" id="CHEBI:37565"/>
    </ligand>
</feature>
<dbReference type="SFLD" id="SFLDG01067">
    <property type="entry name" value="SPASM/twitch_domain_containing"/>
    <property type="match status" value="1"/>
</dbReference>
<evidence type="ECO:0000256" key="6">
    <source>
        <dbReference type="ARBA" id="ARBA00023004"/>
    </source>
</evidence>
<evidence type="ECO:0000256" key="7">
    <source>
        <dbReference type="ARBA" id="ARBA00023014"/>
    </source>
</evidence>
<dbReference type="CDD" id="cd21117">
    <property type="entry name" value="Twitch_MoaA"/>
    <property type="match status" value="1"/>
</dbReference>
<feature type="binding site" evidence="12">
    <location>
        <position position="20"/>
    </location>
    <ligand>
        <name>[4Fe-4S] cluster</name>
        <dbReference type="ChEBI" id="CHEBI:49883"/>
        <label>1</label>
        <note>4Fe-4S-S-AdoMet</note>
    </ligand>
</feature>
<keyword evidence="4 12" id="KW-0479">Metal-binding</keyword>
<comment type="cofactor">
    <cofactor evidence="12">
        <name>[4Fe-4S] cluster</name>
        <dbReference type="ChEBI" id="CHEBI:49883"/>
    </cofactor>
    <text evidence="12">Binds 2 [4Fe-4S] clusters. Binds 1 [4Fe-4S] cluster coordinated with 3 cysteines and an exchangeable S-adenosyl-L-methionine and 1 [4Fe-4S] cluster coordinated with 3 cysteines and the GTP-derived substrate.</text>
</comment>
<dbReference type="Pfam" id="PF06463">
    <property type="entry name" value="Mob_synth_C"/>
    <property type="match status" value="1"/>
</dbReference>
<dbReference type="EMBL" id="CP028103">
    <property type="protein sequence ID" value="AVQ32278.1"/>
    <property type="molecule type" value="Genomic_DNA"/>
</dbReference>
<keyword evidence="10 12" id="KW-0456">Lyase</keyword>
<dbReference type="SFLD" id="SFLDG01386">
    <property type="entry name" value="main_SPASM_domain-containing"/>
    <property type="match status" value="1"/>
</dbReference>
<comment type="pathway">
    <text evidence="12">Cofactor biosynthesis; molybdopterin biosynthesis.</text>
</comment>
<evidence type="ECO:0000259" key="13">
    <source>
        <dbReference type="PROSITE" id="PS51918"/>
    </source>
</evidence>
<dbReference type="GeneID" id="77469114"/>
<comment type="function">
    <text evidence="12">Catalyzes the cyclization of GTP to (8S)-3',8-cyclo-7,8-dihydroguanosine 5'-triphosphate.</text>
</comment>
<dbReference type="PANTHER" id="PTHR22960:SF0">
    <property type="entry name" value="MOLYBDENUM COFACTOR BIOSYNTHESIS PROTEIN 1"/>
    <property type="match status" value="1"/>
</dbReference>
<dbReference type="EC" id="4.1.99.22" evidence="1 12"/>
<feature type="binding site" evidence="12">
    <location>
        <position position="189"/>
    </location>
    <ligand>
        <name>S-adenosyl-L-methionine</name>
        <dbReference type="ChEBI" id="CHEBI:59789"/>
    </ligand>
</feature>
<evidence type="ECO:0000313" key="14">
    <source>
        <dbReference type="EMBL" id="AVQ32278.1"/>
    </source>
</evidence>
<comment type="subunit">
    <text evidence="12">Monomer and homodimer.</text>
</comment>
<name>A0ABM6U7H5_FUSVA</name>
<dbReference type="InterPro" id="IPR013785">
    <property type="entry name" value="Aldolase_TIM"/>
</dbReference>
<accession>A0ABM6U7H5</accession>
<evidence type="ECO:0000256" key="3">
    <source>
        <dbReference type="ARBA" id="ARBA00022691"/>
    </source>
</evidence>
<evidence type="ECO:0000256" key="2">
    <source>
        <dbReference type="ARBA" id="ARBA00022485"/>
    </source>
</evidence>
<protein>
    <recommendedName>
        <fullName evidence="1 12">GTP 3',8-cyclase</fullName>
        <ecNumber evidence="1 12">4.1.99.22</ecNumber>
    </recommendedName>
    <alternativeName>
        <fullName evidence="12">Molybdenum cofactor biosynthesis protein A</fullName>
    </alternativeName>
</protein>
<feature type="binding site" evidence="12">
    <location>
        <position position="27"/>
    </location>
    <ligand>
        <name>[4Fe-4S] cluster</name>
        <dbReference type="ChEBI" id="CHEBI:49883"/>
        <label>1</label>
        <note>4Fe-4S-S-AdoMet</note>
    </ligand>
</feature>
<dbReference type="NCBIfam" id="TIGR02666">
    <property type="entry name" value="moaA"/>
    <property type="match status" value="1"/>
</dbReference>
<feature type="binding site" evidence="12">
    <location>
        <position position="250"/>
    </location>
    <ligand>
        <name>[4Fe-4S] cluster</name>
        <dbReference type="ChEBI" id="CHEBI:49883"/>
        <label>2</label>
        <note>4Fe-4S-substrate</note>
    </ligand>
</feature>
<organism evidence="14 15">
    <name type="scientific">Fusobacterium varium ATCC 27725</name>
    <dbReference type="NCBI Taxonomy" id="469618"/>
    <lineage>
        <taxon>Bacteria</taxon>
        <taxon>Fusobacteriati</taxon>
        <taxon>Fusobacteriota</taxon>
        <taxon>Fusobacteriia</taxon>
        <taxon>Fusobacteriales</taxon>
        <taxon>Fusobacteriaceae</taxon>
        <taxon>Fusobacterium</taxon>
    </lineage>
</organism>
<feature type="binding site" evidence="12">
    <location>
        <position position="63"/>
    </location>
    <ligand>
        <name>GTP</name>
        <dbReference type="ChEBI" id="CHEBI:37565"/>
    </ligand>
</feature>
<dbReference type="Proteomes" id="UP000241238">
    <property type="component" value="Chromosome"/>
</dbReference>
<feature type="binding site" evidence="12">
    <location>
        <position position="267"/>
    </location>
    <ligand>
        <name>[4Fe-4S] cluster</name>
        <dbReference type="ChEBI" id="CHEBI:49883"/>
        <label>2</label>
        <note>4Fe-4S-substrate</note>
    </ligand>
</feature>
<dbReference type="SFLD" id="SFLDG01383">
    <property type="entry name" value="cyclic_pyranopterin_phosphate"/>
    <property type="match status" value="1"/>
</dbReference>
<comment type="similarity">
    <text evidence="12">Belongs to the radical SAM superfamily. MoaA family.</text>
</comment>
<dbReference type="InterPro" id="IPR013483">
    <property type="entry name" value="MoaA"/>
</dbReference>
<dbReference type="RefSeq" id="WP_005951642.1">
    <property type="nucleotide sequence ID" value="NZ_CP028103.1"/>
</dbReference>
<dbReference type="InterPro" id="IPR000385">
    <property type="entry name" value="MoaA_NifB_PqqE_Fe-S-bd_CS"/>
</dbReference>
<proteinExistence type="inferred from homology"/>
<comment type="catalytic activity">
    <reaction evidence="11 12">
        <text>GTP + AH2 + S-adenosyl-L-methionine = (8S)-3',8-cyclo-7,8-dihydroguanosine 5'-triphosphate + 5'-deoxyadenosine + L-methionine + A + H(+)</text>
        <dbReference type="Rhea" id="RHEA:49576"/>
        <dbReference type="ChEBI" id="CHEBI:13193"/>
        <dbReference type="ChEBI" id="CHEBI:15378"/>
        <dbReference type="ChEBI" id="CHEBI:17319"/>
        <dbReference type="ChEBI" id="CHEBI:17499"/>
        <dbReference type="ChEBI" id="CHEBI:37565"/>
        <dbReference type="ChEBI" id="CHEBI:57844"/>
        <dbReference type="ChEBI" id="CHEBI:59789"/>
        <dbReference type="ChEBI" id="CHEBI:131766"/>
        <dbReference type="EC" id="4.1.99.22"/>
    </reaction>
</comment>
<feature type="binding site" evidence="12">
    <location>
        <position position="67"/>
    </location>
    <ligand>
        <name>S-adenosyl-L-methionine</name>
        <dbReference type="ChEBI" id="CHEBI:59789"/>
    </ligand>
</feature>
<feature type="binding site" evidence="12">
    <location>
        <position position="13"/>
    </location>
    <ligand>
        <name>GTP</name>
        <dbReference type="ChEBI" id="CHEBI:37565"/>
    </ligand>
</feature>
<evidence type="ECO:0000256" key="10">
    <source>
        <dbReference type="ARBA" id="ARBA00023239"/>
    </source>
</evidence>
<dbReference type="InterPro" id="IPR010505">
    <property type="entry name" value="MoaA_twitch"/>
</dbReference>
<dbReference type="Pfam" id="PF04055">
    <property type="entry name" value="Radical_SAM"/>
    <property type="match status" value="1"/>
</dbReference>
<dbReference type="PROSITE" id="PS01305">
    <property type="entry name" value="MOAA_NIFB_PQQE"/>
    <property type="match status" value="1"/>
</dbReference>
<feature type="binding site" evidence="12">
    <location>
        <position position="26"/>
    </location>
    <ligand>
        <name>S-adenosyl-L-methionine</name>
        <dbReference type="ChEBI" id="CHEBI:59789"/>
    </ligand>
</feature>
<feature type="binding site" evidence="12">
    <location>
        <position position="118"/>
    </location>
    <ligand>
        <name>S-adenosyl-L-methionine</name>
        <dbReference type="ChEBI" id="CHEBI:59789"/>
    </ligand>
</feature>
<dbReference type="InterPro" id="IPR006638">
    <property type="entry name" value="Elp3/MiaA/NifB-like_rSAM"/>
</dbReference>
<keyword evidence="8 12" id="KW-0342">GTP-binding</keyword>
<dbReference type="SFLD" id="SFLDS00029">
    <property type="entry name" value="Radical_SAM"/>
    <property type="match status" value="1"/>
</dbReference>
<evidence type="ECO:0000256" key="8">
    <source>
        <dbReference type="ARBA" id="ARBA00023134"/>
    </source>
</evidence>
<feature type="binding site" evidence="12">
    <location>
        <begin position="255"/>
        <end position="257"/>
    </location>
    <ligand>
        <name>GTP</name>
        <dbReference type="ChEBI" id="CHEBI:37565"/>
    </ligand>
</feature>
<evidence type="ECO:0000313" key="15">
    <source>
        <dbReference type="Proteomes" id="UP000241238"/>
    </source>
</evidence>
<keyword evidence="15" id="KW-1185">Reference proteome</keyword>
<evidence type="ECO:0000256" key="4">
    <source>
        <dbReference type="ARBA" id="ARBA00022723"/>
    </source>
</evidence>
<keyword evidence="6 12" id="KW-0408">Iron</keyword>
<dbReference type="SMART" id="SM00729">
    <property type="entry name" value="Elp3"/>
    <property type="match status" value="1"/>
</dbReference>
<dbReference type="InterPro" id="IPR040064">
    <property type="entry name" value="MoaA-like"/>
</dbReference>
<dbReference type="PANTHER" id="PTHR22960">
    <property type="entry name" value="MOLYBDOPTERIN COFACTOR SYNTHESIS PROTEIN A"/>
    <property type="match status" value="1"/>
</dbReference>
<keyword evidence="9 12" id="KW-0501">Molybdenum cofactor biosynthesis</keyword>
<feature type="domain" description="Radical SAM core" evidence="13">
    <location>
        <begin position="4"/>
        <end position="227"/>
    </location>
</feature>
<dbReference type="PROSITE" id="PS51918">
    <property type="entry name" value="RADICAL_SAM"/>
    <property type="match status" value="1"/>
</dbReference>
<feature type="binding site" evidence="12">
    <location>
        <position position="24"/>
    </location>
    <ligand>
        <name>[4Fe-4S] cluster</name>
        <dbReference type="ChEBI" id="CHEBI:49883"/>
        <label>1</label>
        <note>4Fe-4S-S-AdoMet</note>
    </ligand>
</feature>
<keyword evidence="3 12" id="KW-0949">S-adenosyl-L-methionine</keyword>
<dbReference type="InterPro" id="IPR007197">
    <property type="entry name" value="rSAM"/>
</dbReference>
<dbReference type="CDD" id="cd01335">
    <property type="entry name" value="Radical_SAM"/>
    <property type="match status" value="1"/>
</dbReference>
<keyword evidence="5 12" id="KW-0547">Nucleotide-binding</keyword>
<keyword evidence="7 12" id="KW-0411">Iron-sulfur</keyword>
<dbReference type="Gene3D" id="3.20.20.70">
    <property type="entry name" value="Aldolase class I"/>
    <property type="match status" value="1"/>
</dbReference>
<dbReference type="NCBIfam" id="NF001199">
    <property type="entry name" value="PRK00164.2-1"/>
    <property type="match status" value="1"/>
</dbReference>
<evidence type="ECO:0000256" key="11">
    <source>
        <dbReference type="ARBA" id="ARBA00048697"/>
    </source>
</evidence>
<evidence type="ECO:0000256" key="1">
    <source>
        <dbReference type="ARBA" id="ARBA00012167"/>
    </source>
</evidence>
<dbReference type="InterPro" id="IPR050105">
    <property type="entry name" value="MoCo_biosynth_MoaA/MoaC"/>
</dbReference>
<feature type="binding site" evidence="12">
    <location>
        <position position="253"/>
    </location>
    <ligand>
        <name>[4Fe-4S] cluster</name>
        <dbReference type="ChEBI" id="CHEBI:49883"/>
        <label>2</label>
        <note>4Fe-4S-substrate</note>
    </ligand>
</feature>
<evidence type="ECO:0000256" key="5">
    <source>
        <dbReference type="ARBA" id="ARBA00022741"/>
    </source>
</evidence>
<evidence type="ECO:0000256" key="12">
    <source>
        <dbReference type="HAMAP-Rule" id="MF_01225"/>
    </source>
</evidence>